<organism evidence="3 4">
    <name type="scientific">Eleusine coracana subsp. coracana</name>
    <dbReference type="NCBI Taxonomy" id="191504"/>
    <lineage>
        <taxon>Eukaryota</taxon>
        <taxon>Viridiplantae</taxon>
        <taxon>Streptophyta</taxon>
        <taxon>Embryophyta</taxon>
        <taxon>Tracheophyta</taxon>
        <taxon>Spermatophyta</taxon>
        <taxon>Magnoliopsida</taxon>
        <taxon>Liliopsida</taxon>
        <taxon>Poales</taxon>
        <taxon>Poaceae</taxon>
        <taxon>PACMAD clade</taxon>
        <taxon>Chloridoideae</taxon>
        <taxon>Cynodonteae</taxon>
        <taxon>Eleusininae</taxon>
        <taxon>Eleusine</taxon>
    </lineage>
</organism>
<evidence type="ECO:0000313" key="3">
    <source>
        <dbReference type="EMBL" id="GJM92471.1"/>
    </source>
</evidence>
<proteinExistence type="predicted"/>
<dbReference type="Proteomes" id="UP001054889">
    <property type="component" value="Unassembled WGS sequence"/>
</dbReference>
<keyword evidence="2" id="KW-0472">Membrane</keyword>
<name>A0AAV5C2K3_ELECO</name>
<gene>
    <name evidence="3" type="primary">ga08947</name>
    <name evidence="3" type="ORF">PR202_ga08947</name>
</gene>
<keyword evidence="2" id="KW-0812">Transmembrane</keyword>
<reference evidence="3" key="1">
    <citation type="journal article" date="2018" name="DNA Res.">
        <title>Multiple hybrid de novo genome assembly of finger millet, an orphan allotetraploid crop.</title>
        <authorList>
            <person name="Hatakeyama M."/>
            <person name="Aluri S."/>
            <person name="Balachadran M.T."/>
            <person name="Sivarajan S.R."/>
            <person name="Patrignani A."/>
            <person name="Gruter S."/>
            <person name="Poveda L."/>
            <person name="Shimizu-Inatsugi R."/>
            <person name="Baeten J."/>
            <person name="Francoijs K.J."/>
            <person name="Nataraja K.N."/>
            <person name="Reddy Y.A.N."/>
            <person name="Phadnis S."/>
            <person name="Ravikumar R.L."/>
            <person name="Schlapbach R."/>
            <person name="Sreeman S.M."/>
            <person name="Shimizu K.K."/>
        </authorList>
    </citation>
    <scope>NUCLEOTIDE SEQUENCE</scope>
</reference>
<keyword evidence="4" id="KW-1185">Reference proteome</keyword>
<feature type="region of interest" description="Disordered" evidence="1">
    <location>
        <begin position="199"/>
        <end position="283"/>
    </location>
</feature>
<feature type="compositionally biased region" description="Polar residues" evidence="1">
    <location>
        <begin position="134"/>
        <end position="146"/>
    </location>
</feature>
<feature type="transmembrane region" description="Helical" evidence="2">
    <location>
        <begin position="342"/>
        <end position="362"/>
    </location>
</feature>
<comment type="caution">
    <text evidence="3">The sequence shown here is derived from an EMBL/GenBank/DDBJ whole genome shotgun (WGS) entry which is preliminary data.</text>
</comment>
<feature type="region of interest" description="Disordered" evidence="1">
    <location>
        <begin position="112"/>
        <end position="166"/>
    </location>
</feature>
<evidence type="ECO:0000256" key="2">
    <source>
        <dbReference type="SAM" id="Phobius"/>
    </source>
</evidence>
<dbReference type="EMBL" id="BQKI01000004">
    <property type="protein sequence ID" value="GJM92471.1"/>
    <property type="molecule type" value="Genomic_DNA"/>
</dbReference>
<dbReference type="PANTHER" id="PTHR35469:SF4">
    <property type="entry name" value="TRANSMEMBRANE PROTEIN"/>
    <property type="match status" value="1"/>
</dbReference>
<protein>
    <submittedName>
        <fullName evidence="3">Uncharacterized protein</fullName>
    </submittedName>
</protein>
<feature type="compositionally biased region" description="Basic and acidic residues" evidence="1">
    <location>
        <begin position="150"/>
        <end position="162"/>
    </location>
</feature>
<reference evidence="3" key="2">
    <citation type="submission" date="2021-12" db="EMBL/GenBank/DDBJ databases">
        <title>Resequencing data analysis of finger millet.</title>
        <authorList>
            <person name="Hatakeyama M."/>
            <person name="Aluri S."/>
            <person name="Balachadran M.T."/>
            <person name="Sivarajan S.R."/>
            <person name="Poveda L."/>
            <person name="Shimizu-Inatsugi R."/>
            <person name="Schlapbach R."/>
            <person name="Sreeman S.M."/>
            <person name="Shimizu K.K."/>
        </authorList>
    </citation>
    <scope>NUCLEOTIDE SEQUENCE</scope>
</reference>
<keyword evidence="2" id="KW-1133">Transmembrane helix</keyword>
<feature type="region of interest" description="Disordered" evidence="1">
    <location>
        <begin position="56"/>
        <end position="75"/>
    </location>
</feature>
<feature type="transmembrane region" description="Helical" evidence="2">
    <location>
        <begin position="313"/>
        <end position="330"/>
    </location>
</feature>
<feature type="compositionally biased region" description="Basic and acidic residues" evidence="1">
    <location>
        <begin position="213"/>
        <end position="222"/>
    </location>
</feature>
<dbReference type="AlphaFoldDB" id="A0AAV5C2K3"/>
<feature type="compositionally biased region" description="Low complexity" evidence="1">
    <location>
        <begin position="118"/>
        <end position="129"/>
    </location>
</feature>
<accession>A0AAV5C2K3</accession>
<dbReference type="PANTHER" id="PTHR35469">
    <property type="entry name" value="TRANSMEMBRANE PROTEIN"/>
    <property type="match status" value="1"/>
</dbReference>
<feature type="compositionally biased region" description="Polar residues" evidence="1">
    <location>
        <begin position="199"/>
        <end position="212"/>
    </location>
</feature>
<sequence>MDGKAYSCLPRDAILFAVQRGQRRPLLGLDGLCYFNATRSSAGYIESPIRTHHSISPEEEKEDAWPGGGGGVDRKKVVARTCRRREGAAMEKGANTRRRRLVERGTDRLAFITGQTRSLPSDSQSDSPLGTVDAASSQLFEPQQTEGGIGDEKFSDRTHLQKSEPSNLVPEFQRAGTHEKTKAKTLSYEDELFLKFKTGSSVPETQPLNETPLNRHDQETSSKKTHAVPEIQPLNETPLHRHDQESVSTKSSYDGAGSIQPRRDVEMRPRSAPPIQSNQADNGGWSMETLKEHLNFTPQEITKAISATGSNRFLASVIIAFLVVLSKWGLDIGGTITRVLVGTRPLLFLIITNITIVLTLLMENKDPNARGRPVGINLGSADSLGQILEIGLLLQKALGALLMDCSVCAVIMICFLGF</sequence>
<evidence type="ECO:0000313" key="4">
    <source>
        <dbReference type="Proteomes" id="UP001054889"/>
    </source>
</evidence>
<evidence type="ECO:0000256" key="1">
    <source>
        <dbReference type="SAM" id="MobiDB-lite"/>
    </source>
</evidence>